<dbReference type="PANTHER" id="PTHR30137:SF16">
    <property type="entry name" value="BLL0895 PROTEIN"/>
    <property type="match status" value="1"/>
</dbReference>
<evidence type="ECO:0000313" key="7">
    <source>
        <dbReference type="Proteomes" id="UP000697995"/>
    </source>
</evidence>
<proteinExistence type="inferred from homology"/>
<dbReference type="InterPro" id="IPR011251">
    <property type="entry name" value="Luciferase-like_dom"/>
</dbReference>
<feature type="domain" description="Luciferase-like" evidence="5">
    <location>
        <begin position="6"/>
        <end position="306"/>
    </location>
</feature>
<sequence length="409" mass="45246">MPRLGFGAFLAPHHPVGENPLLQFRRDIDLVEHLDKLGYDEFWCGEHHSSGWEMIASPEMFLAAAGERTKRIKLATGVVSLPYHHPFNVAQRMVQLDWMTGGRAIFGSGPGALASDAHTLGIDPMLLRDRQDEAIGIIRRLFRGERITYRSDWFNLNDAALQLLPLQEEMPFAVASQISPSGMTLAGKHGIGIISIGSLSTEGLNALPTQWGFAEDAARKAGTTVDRRNWRVLLSWHIAETREKAMAEARDGLFRHHNEYVTGTLQRPGAKPFRTPDEAVEKTAYGPGAVATIGTPDDLIARIKDVLALSGGFGTVVGFVHDWANPENTFRSWDMVARYVVPEINGYLRKLRESREFVATNREYFDRAKEAVMAKISENAAAAEALKVTRSPMLAASGSNLPDFDTQRG</sequence>
<dbReference type="InterPro" id="IPR036661">
    <property type="entry name" value="Luciferase-like_sf"/>
</dbReference>
<protein>
    <submittedName>
        <fullName evidence="6">LLM class flavin-dependent oxidoreductase</fullName>
    </submittedName>
</protein>
<evidence type="ECO:0000256" key="3">
    <source>
        <dbReference type="ARBA" id="ARBA00023002"/>
    </source>
</evidence>
<name>A0ABS1CRY9_9PROT</name>
<dbReference type="InterPro" id="IPR050766">
    <property type="entry name" value="Bact_Lucif_Oxidored"/>
</dbReference>
<dbReference type="PANTHER" id="PTHR30137">
    <property type="entry name" value="LUCIFERASE-LIKE MONOOXYGENASE"/>
    <property type="match status" value="1"/>
</dbReference>
<organism evidence="6 7">
    <name type="scientific">Paracraurococcus ruber</name>
    <dbReference type="NCBI Taxonomy" id="77675"/>
    <lineage>
        <taxon>Bacteria</taxon>
        <taxon>Pseudomonadati</taxon>
        <taxon>Pseudomonadota</taxon>
        <taxon>Alphaproteobacteria</taxon>
        <taxon>Acetobacterales</taxon>
        <taxon>Roseomonadaceae</taxon>
        <taxon>Paracraurococcus</taxon>
    </lineage>
</organism>
<dbReference type="RefSeq" id="WP_133218808.1">
    <property type="nucleotide sequence ID" value="NZ_NRSG01000012.1"/>
</dbReference>
<dbReference type="SUPFAM" id="SSF51679">
    <property type="entry name" value="Bacterial luciferase-like"/>
    <property type="match status" value="1"/>
</dbReference>
<evidence type="ECO:0000256" key="1">
    <source>
        <dbReference type="ARBA" id="ARBA00010426"/>
    </source>
</evidence>
<comment type="caution">
    <text evidence="6">The sequence shown here is derived from an EMBL/GenBank/DDBJ whole genome shotgun (WGS) entry which is preliminary data.</text>
</comment>
<keyword evidence="4" id="KW-0503">Monooxygenase</keyword>
<comment type="similarity">
    <text evidence="1">Belongs to the bacterial luciferase oxidoreductase family.</text>
</comment>
<gene>
    <name evidence="6" type="ORF">CKO45_03110</name>
</gene>
<reference evidence="6 7" key="1">
    <citation type="journal article" date="2020" name="Microorganisms">
        <title>Osmotic Adaptation and Compatible Solute Biosynthesis of Phototrophic Bacteria as Revealed from Genome Analyses.</title>
        <authorList>
            <person name="Imhoff J.F."/>
            <person name="Rahn T."/>
            <person name="Kunzel S."/>
            <person name="Keller A."/>
            <person name="Neulinger S.C."/>
        </authorList>
    </citation>
    <scope>NUCLEOTIDE SEQUENCE [LARGE SCALE GENOMIC DNA]</scope>
    <source>
        <strain evidence="6 7">DSM 15382</strain>
    </source>
</reference>
<keyword evidence="7" id="KW-1185">Reference proteome</keyword>
<accession>A0ABS1CRY9</accession>
<dbReference type="Pfam" id="PF00296">
    <property type="entry name" value="Bac_luciferase"/>
    <property type="match status" value="1"/>
</dbReference>
<dbReference type="Proteomes" id="UP000697995">
    <property type="component" value="Unassembled WGS sequence"/>
</dbReference>
<evidence type="ECO:0000256" key="2">
    <source>
        <dbReference type="ARBA" id="ARBA00022630"/>
    </source>
</evidence>
<keyword evidence="3" id="KW-0560">Oxidoreductase</keyword>
<dbReference type="EMBL" id="NRSG01000012">
    <property type="protein sequence ID" value="MBK1657218.1"/>
    <property type="molecule type" value="Genomic_DNA"/>
</dbReference>
<dbReference type="Gene3D" id="3.20.20.30">
    <property type="entry name" value="Luciferase-like domain"/>
    <property type="match status" value="1"/>
</dbReference>
<evidence type="ECO:0000259" key="5">
    <source>
        <dbReference type="Pfam" id="PF00296"/>
    </source>
</evidence>
<evidence type="ECO:0000313" key="6">
    <source>
        <dbReference type="EMBL" id="MBK1657218.1"/>
    </source>
</evidence>
<keyword evidence="2" id="KW-0285">Flavoprotein</keyword>
<evidence type="ECO:0000256" key="4">
    <source>
        <dbReference type="ARBA" id="ARBA00023033"/>
    </source>
</evidence>